<name>A0ABY7DN94_MYAAR</name>
<proteinExistence type="inferred from homology"/>
<evidence type="ECO:0000256" key="4">
    <source>
        <dbReference type="ARBA" id="ARBA00023163"/>
    </source>
</evidence>
<keyword evidence="3 6" id="KW-0805">Transcription regulation</keyword>
<dbReference type="InterPro" id="IPR044888">
    <property type="entry name" value="Mediatior_Med7_sf"/>
</dbReference>
<sequence>MDKSINECWEQYLEGTLKTSQFLQTVGGIYGRMAESQQVSAFPLPPMQYVNQYTDENVKRGRVPPPPQPMEDTYTMFGNGFTSDDQVIRPLESQGFRRLHPQAYDHKRELKKLNHSILANFLDLLDILIKAPESGKRHEKLEDLNLLFIHMHHLINEFRPHQARETLRVMMELQKKKRDETSEKFQSYLDKVKDLIQASANALPDEFSLDSKVLVKSEILTSEMSDSEQVNGSGDCDQLDRMMCDIVEGM</sequence>
<reference evidence="7" key="1">
    <citation type="submission" date="2022-11" db="EMBL/GenBank/DDBJ databases">
        <title>Centuries of genome instability and evolution in soft-shell clam transmissible cancer (bioRxiv).</title>
        <authorList>
            <person name="Hart S.F.M."/>
            <person name="Yonemitsu M.A."/>
            <person name="Giersch R.M."/>
            <person name="Beal B.F."/>
            <person name="Arriagada G."/>
            <person name="Davis B.W."/>
            <person name="Ostrander E.A."/>
            <person name="Goff S.P."/>
            <person name="Metzger M.J."/>
        </authorList>
    </citation>
    <scope>NUCLEOTIDE SEQUENCE</scope>
    <source>
        <strain evidence="7">MELC-2E11</strain>
        <tissue evidence="7">Siphon/mantle</tissue>
    </source>
</reference>
<dbReference type="Proteomes" id="UP001164746">
    <property type="component" value="Chromosome 3"/>
</dbReference>
<dbReference type="InterPro" id="IPR009244">
    <property type="entry name" value="Mediatior_Med7"/>
</dbReference>
<keyword evidence="8" id="KW-1185">Reference proteome</keyword>
<evidence type="ECO:0000256" key="1">
    <source>
        <dbReference type="ARBA" id="ARBA00004123"/>
    </source>
</evidence>
<keyword evidence="6" id="KW-0010">Activator</keyword>
<keyword evidence="4 6" id="KW-0804">Transcription</keyword>
<evidence type="ECO:0000256" key="2">
    <source>
        <dbReference type="ARBA" id="ARBA00009994"/>
    </source>
</evidence>
<dbReference type="PANTHER" id="PTHR21428:SF11">
    <property type="entry name" value="MEDIATOR OF RNA POLYMERASE II TRANSCRIPTION SUBUNIT 7"/>
    <property type="match status" value="1"/>
</dbReference>
<dbReference type="InterPro" id="IPR037212">
    <property type="entry name" value="Med7/Med21-like"/>
</dbReference>
<dbReference type="PANTHER" id="PTHR21428">
    <property type="entry name" value="MEDIATOR OF RNA POLYMERASE II TRANSCRIPTION SUBUNIT 7"/>
    <property type="match status" value="1"/>
</dbReference>
<evidence type="ECO:0000256" key="5">
    <source>
        <dbReference type="ARBA" id="ARBA00023242"/>
    </source>
</evidence>
<evidence type="ECO:0000256" key="6">
    <source>
        <dbReference type="RuleBase" id="RU364060"/>
    </source>
</evidence>
<evidence type="ECO:0000313" key="7">
    <source>
        <dbReference type="EMBL" id="WAQ99179.1"/>
    </source>
</evidence>
<dbReference type="EMBL" id="CP111014">
    <property type="protein sequence ID" value="WAQ99179.1"/>
    <property type="molecule type" value="Genomic_DNA"/>
</dbReference>
<dbReference type="Pfam" id="PF05983">
    <property type="entry name" value="Med7"/>
    <property type="match status" value="1"/>
</dbReference>
<comment type="subunit">
    <text evidence="6">Component of the Mediator complex.</text>
</comment>
<organism evidence="7 8">
    <name type="scientific">Mya arenaria</name>
    <name type="common">Soft-shell clam</name>
    <dbReference type="NCBI Taxonomy" id="6604"/>
    <lineage>
        <taxon>Eukaryota</taxon>
        <taxon>Metazoa</taxon>
        <taxon>Spiralia</taxon>
        <taxon>Lophotrochozoa</taxon>
        <taxon>Mollusca</taxon>
        <taxon>Bivalvia</taxon>
        <taxon>Autobranchia</taxon>
        <taxon>Heteroconchia</taxon>
        <taxon>Euheterodonta</taxon>
        <taxon>Imparidentia</taxon>
        <taxon>Neoheterodontei</taxon>
        <taxon>Myida</taxon>
        <taxon>Myoidea</taxon>
        <taxon>Myidae</taxon>
        <taxon>Mya</taxon>
    </lineage>
</organism>
<comment type="subcellular location">
    <subcellularLocation>
        <location evidence="1 6">Nucleus</location>
    </subcellularLocation>
</comment>
<dbReference type="Gene3D" id="6.10.140.200">
    <property type="match status" value="1"/>
</dbReference>
<evidence type="ECO:0000256" key="3">
    <source>
        <dbReference type="ARBA" id="ARBA00023015"/>
    </source>
</evidence>
<accession>A0ABY7DN94</accession>
<comment type="similarity">
    <text evidence="2 6">Belongs to the Mediator complex subunit 7 family.</text>
</comment>
<dbReference type="SUPFAM" id="SSF140718">
    <property type="entry name" value="Mediator hinge subcomplex-like"/>
    <property type="match status" value="1"/>
</dbReference>
<evidence type="ECO:0000313" key="8">
    <source>
        <dbReference type="Proteomes" id="UP001164746"/>
    </source>
</evidence>
<protein>
    <recommendedName>
        <fullName evidence="6">Mediator of RNA polymerase II transcription subunit 7</fullName>
    </recommendedName>
</protein>
<keyword evidence="5 6" id="KW-0539">Nucleus</keyword>
<gene>
    <name evidence="7" type="ORF">MAR_023552</name>
</gene>
<comment type="function">
    <text evidence="6">Component of the Mediator complex, a coactivator involved in the regulated transcription of nearly all RNA polymerase II-dependent genes. Mediator functions as a bridge to convey information from gene-specific regulatory proteins to the basal RNA polymerase II transcription machinery.</text>
</comment>